<accession>A0A8J4DVW8</accession>
<feature type="region of interest" description="Disordered" evidence="1">
    <location>
        <begin position="114"/>
        <end position="134"/>
    </location>
</feature>
<comment type="caution">
    <text evidence="3">The sequence shown here is derived from an EMBL/GenBank/DDBJ whole genome shotgun (WGS) entry which is preliminary data.</text>
</comment>
<dbReference type="InterPro" id="IPR002645">
    <property type="entry name" value="STAS_dom"/>
</dbReference>
<proteinExistence type="predicted"/>
<dbReference type="SUPFAM" id="SSF52091">
    <property type="entry name" value="SpoIIaa-like"/>
    <property type="match status" value="1"/>
</dbReference>
<dbReference type="AlphaFoldDB" id="A0A8J4DVW8"/>
<dbReference type="CDD" id="cd07043">
    <property type="entry name" value="STAS_anti-anti-sigma_factors"/>
    <property type="match status" value="1"/>
</dbReference>
<reference evidence="3" key="1">
    <citation type="submission" date="2021-01" db="EMBL/GenBank/DDBJ databases">
        <title>Whole genome shotgun sequence of Virgisporangium aliadipatigenens NBRC 105644.</title>
        <authorList>
            <person name="Komaki H."/>
            <person name="Tamura T."/>
        </authorList>
    </citation>
    <scope>NUCLEOTIDE SEQUENCE</scope>
    <source>
        <strain evidence="3">NBRC 105644</strain>
    </source>
</reference>
<evidence type="ECO:0000256" key="1">
    <source>
        <dbReference type="SAM" id="MobiDB-lite"/>
    </source>
</evidence>
<name>A0A8J4DVW8_9ACTN</name>
<protein>
    <recommendedName>
        <fullName evidence="2">STAS domain-containing protein</fullName>
    </recommendedName>
</protein>
<keyword evidence="4" id="KW-1185">Reference proteome</keyword>
<dbReference type="Pfam" id="PF01740">
    <property type="entry name" value="STAS"/>
    <property type="match status" value="1"/>
</dbReference>
<feature type="compositionally biased region" description="Low complexity" evidence="1">
    <location>
        <begin position="114"/>
        <end position="126"/>
    </location>
</feature>
<gene>
    <name evidence="3" type="ORF">Val02_74480</name>
</gene>
<evidence type="ECO:0000313" key="3">
    <source>
        <dbReference type="EMBL" id="GIJ50562.1"/>
    </source>
</evidence>
<feature type="domain" description="STAS" evidence="2">
    <location>
        <begin position="32"/>
        <end position="112"/>
    </location>
</feature>
<dbReference type="Gene3D" id="3.30.750.24">
    <property type="entry name" value="STAS domain"/>
    <property type="match status" value="1"/>
</dbReference>
<dbReference type="InterPro" id="IPR036513">
    <property type="entry name" value="STAS_dom_sf"/>
</dbReference>
<organism evidence="3 4">
    <name type="scientific">Virgisporangium aliadipatigenens</name>
    <dbReference type="NCBI Taxonomy" id="741659"/>
    <lineage>
        <taxon>Bacteria</taxon>
        <taxon>Bacillati</taxon>
        <taxon>Actinomycetota</taxon>
        <taxon>Actinomycetes</taxon>
        <taxon>Micromonosporales</taxon>
        <taxon>Micromonosporaceae</taxon>
        <taxon>Virgisporangium</taxon>
    </lineage>
</organism>
<evidence type="ECO:0000259" key="2">
    <source>
        <dbReference type="PROSITE" id="PS50801"/>
    </source>
</evidence>
<evidence type="ECO:0000313" key="4">
    <source>
        <dbReference type="Proteomes" id="UP000619260"/>
    </source>
</evidence>
<sequence length="134" mass="14746">MWPADVPGSGLRIIRTVYRTAEGGHVDVIAVGEVDIAEEARFRDAVLDPLRQRSVHRVVVDLGRLRFMGVCGANVLIEAHRESLRRAKRFHVVNVCGIPRRALKVLGVYDALTSTPESPPASTSRPVNVIGRTE</sequence>
<dbReference type="PROSITE" id="PS50801">
    <property type="entry name" value="STAS"/>
    <property type="match status" value="1"/>
</dbReference>
<dbReference type="EMBL" id="BOPF01000037">
    <property type="protein sequence ID" value="GIJ50562.1"/>
    <property type="molecule type" value="Genomic_DNA"/>
</dbReference>
<dbReference type="Proteomes" id="UP000619260">
    <property type="component" value="Unassembled WGS sequence"/>
</dbReference>